<dbReference type="InterPro" id="IPR029069">
    <property type="entry name" value="HotDog_dom_sf"/>
</dbReference>
<evidence type="ECO:0000313" key="5">
    <source>
        <dbReference type="Proteomes" id="UP000241167"/>
    </source>
</evidence>
<dbReference type="InterPro" id="IPR006683">
    <property type="entry name" value="Thioestr_dom"/>
</dbReference>
<gene>
    <name evidence="4" type="ORF">C7I55_03395</name>
</gene>
<dbReference type="Pfam" id="PF03061">
    <property type="entry name" value="4HBT"/>
    <property type="match status" value="1"/>
</dbReference>
<organism evidence="4 5">
    <name type="scientific">Allosphingosinicella deserti</name>
    <dbReference type="NCBI Taxonomy" id="2116704"/>
    <lineage>
        <taxon>Bacteria</taxon>
        <taxon>Pseudomonadati</taxon>
        <taxon>Pseudomonadota</taxon>
        <taxon>Alphaproteobacteria</taxon>
        <taxon>Sphingomonadales</taxon>
        <taxon>Sphingomonadaceae</taxon>
        <taxon>Allosphingosinicella</taxon>
    </lineage>
</organism>
<dbReference type="RefSeq" id="WP_106511438.1">
    <property type="nucleotide sequence ID" value="NZ_PXYI01000001.1"/>
</dbReference>
<sequence length="142" mass="14831">MSAPNGFDTARAFIGDGRPPGIGEALNFRLLEVERGFAVCGGELGRHAMNATGFVHGGYIATLLDTACGFAVLSLLSADQTYTTIDLKTAYHRGLRPEVGTVRAEGRVVTIGRRVAFAEAKLLGGDGKLYASATSSLLVIAS</sequence>
<protein>
    <submittedName>
        <fullName evidence="4">Thioesterase</fullName>
    </submittedName>
</protein>
<dbReference type="NCBIfam" id="TIGR00369">
    <property type="entry name" value="unchar_dom_1"/>
    <property type="match status" value="1"/>
</dbReference>
<dbReference type="PANTHER" id="PTHR21660">
    <property type="entry name" value="THIOESTERASE SUPERFAMILY MEMBER-RELATED"/>
    <property type="match status" value="1"/>
</dbReference>
<evidence type="ECO:0000256" key="2">
    <source>
        <dbReference type="ARBA" id="ARBA00022801"/>
    </source>
</evidence>
<dbReference type="PANTHER" id="PTHR21660:SF1">
    <property type="entry name" value="ACYL-COENZYME A THIOESTERASE 13"/>
    <property type="match status" value="1"/>
</dbReference>
<evidence type="ECO:0000313" key="4">
    <source>
        <dbReference type="EMBL" id="PSJ43418.1"/>
    </source>
</evidence>
<dbReference type="Gene3D" id="3.10.129.10">
    <property type="entry name" value="Hotdog Thioesterase"/>
    <property type="match status" value="1"/>
</dbReference>
<evidence type="ECO:0000256" key="1">
    <source>
        <dbReference type="ARBA" id="ARBA00008324"/>
    </source>
</evidence>
<feature type="domain" description="Thioesterase" evidence="3">
    <location>
        <begin position="53"/>
        <end position="129"/>
    </location>
</feature>
<dbReference type="InterPro" id="IPR003736">
    <property type="entry name" value="PAAI_dom"/>
</dbReference>
<proteinExistence type="inferred from homology"/>
<dbReference type="Proteomes" id="UP000241167">
    <property type="component" value="Unassembled WGS sequence"/>
</dbReference>
<keyword evidence="2" id="KW-0378">Hydrolase</keyword>
<name>A0A2P7QZN1_9SPHN</name>
<dbReference type="AlphaFoldDB" id="A0A2P7QZN1"/>
<dbReference type="OrthoDB" id="9813282at2"/>
<keyword evidence="5" id="KW-1185">Reference proteome</keyword>
<evidence type="ECO:0000259" key="3">
    <source>
        <dbReference type="Pfam" id="PF03061"/>
    </source>
</evidence>
<dbReference type="SUPFAM" id="SSF54637">
    <property type="entry name" value="Thioesterase/thiol ester dehydrase-isomerase"/>
    <property type="match status" value="1"/>
</dbReference>
<reference evidence="4 5" key="1">
    <citation type="submission" date="2018-03" db="EMBL/GenBank/DDBJ databases">
        <title>The draft genome of Sphingosinicella sp. GL-C-18.</title>
        <authorList>
            <person name="Liu L."/>
            <person name="Li L."/>
            <person name="Liang L."/>
            <person name="Zhang X."/>
            <person name="Wang T."/>
        </authorList>
    </citation>
    <scope>NUCLEOTIDE SEQUENCE [LARGE SCALE GENOMIC DNA]</scope>
    <source>
        <strain evidence="4 5">GL-C-18</strain>
    </source>
</reference>
<dbReference type="CDD" id="cd03443">
    <property type="entry name" value="PaaI_thioesterase"/>
    <property type="match status" value="1"/>
</dbReference>
<accession>A0A2P7QZN1</accession>
<dbReference type="EMBL" id="PXYI01000001">
    <property type="protein sequence ID" value="PSJ43418.1"/>
    <property type="molecule type" value="Genomic_DNA"/>
</dbReference>
<dbReference type="InterPro" id="IPR039298">
    <property type="entry name" value="ACOT13"/>
</dbReference>
<dbReference type="GO" id="GO:0047617">
    <property type="term" value="F:fatty acyl-CoA hydrolase activity"/>
    <property type="evidence" value="ECO:0007669"/>
    <property type="project" value="InterPro"/>
</dbReference>
<comment type="caution">
    <text evidence="4">The sequence shown here is derived from an EMBL/GenBank/DDBJ whole genome shotgun (WGS) entry which is preliminary data.</text>
</comment>
<comment type="similarity">
    <text evidence="1">Belongs to the thioesterase PaaI family.</text>
</comment>